<evidence type="ECO:0000313" key="2">
    <source>
        <dbReference type="Proteomes" id="UP000248329"/>
    </source>
</evidence>
<comment type="caution">
    <text evidence="1">The sequence shown here is derived from an EMBL/GenBank/DDBJ whole genome shotgun (WGS) entry which is preliminary data.</text>
</comment>
<dbReference type="Proteomes" id="UP000248329">
    <property type="component" value="Unassembled WGS sequence"/>
</dbReference>
<sequence>MVDYTALLPEGLLIVTAAIVLLAGLFITQKKILGYITLVGLLASLGLILKDWNLTATFDSAPFYGAIVVDPFSQIFGAMFLIVGVLVAIAALKAYGDNPRQDEFYSMMLLATVGMMVVAMSKDLLALFIGFELASISTYALAGFDKRDPKSIEAALKYFLIGGLSSSLMVFGISYIYGLTGSTNIDTIASVFGANPGLAATPAILLAMVMLIAGFGFKMAFVPFHMWAPDTYEGAPSIVSALLAAGSKKMGFAAAFRLFIVGLVAMKVDWYIAFMILAVVTMTVGNILAVVQTSVKRMLAYSSIAHAGYIAVVFVVVAYWNAPDSAVNLAVTGGLMHAFSHAIGKAAAFIAVAAIAYMILSKDKVDDPNHVENYDGLGKRAPMTAFLFALLLCSLAGIPPLFGFTSKFVLFLSTIEAGLLGLAIICVLNSALSVYYYAKVVMRMYWGEPKGEAFVESSTYTFVLAIAVIALIVLFFAPGDMVYQWAETAAHAVTGV</sequence>
<reference evidence="1" key="1">
    <citation type="submission" date="2018-01" db="EMBL/GenBank/DDBJ databases">
        <authorList>
            <person name="Krukenberg V."/>
        </authorList>
    </citation>
    <scope>NUCLEOTIDE SEQUENCE</scope>
    <source>
        <strain evidence="1">E20ANME2</strain>
    </source>
</reference>
<evidence type="ECO:0000313" key="1">
    <source>
        <dbReference type="EMBL" id="PXF59624.1"/>
    </source>
</evidence>
<accession>A0AC61L1I9</accession>
<dbReference type="EMBL" id="PQXF01000023">
    <property type="protein sequence ID" value="PXF59624.1"/>
    <property type="molecule type" value="Genomic_DNA"/>
</dbReference>
<gene>
    <name evidence="1" type="ORF">C4B59_11075</name>
</gene>
<organism evidence="1 2">
    <name type="scientific">Candidatus Methanogaster sp</name>
    <dbReference type="NCBI Taxonomy" id="3386292"/>
    <lineage>
        <taxon>Archaea</taxon>
        <taxon>Methanobacteriati</taxon>
        <taxon>Methanobacteriota</taxon>
        <taxon>Stenosarchaea group</taxon>
        <taxon>Methanomicrobia</taxon>
        <taxon>Methanosarcinales</taxon>
        <taxon>ANME-2 cluster</taxon>
        <taxon>Candidatus Methanogasteraceae</taxon>
        <taxon>Candidatus Methanogaster</taxon>
    </lineage>
</organism>
<proteinExistence type="predicted"/>
<name>A0AC61L1I9_9EURY</name>
<protein>
    <submittedName>
        <fullName evidence="1">Dehydrogenase</fullName>
    </submittedName>
</protein>